<keyword evidence="2" id="KW-1185">Reference proteome</keyword>
<organism evidence="1 2">
    <name type="scientific">Vitis vinifera</name>
    <name type="common">Grape</name>
    <dbReference type="NCBI Taxonomy" id="29760"/>
    <lineage>
        <taxon>Eukaryota</taxon>
        <taxon>Viridiplantae</taxon>
        <taxon>Streptophyta</taxon>
        <taxon>Embryophyta</taxon>
        <taxon>Tracheophyta</taxon>
        <taxon>Spermatophyta</taxon>
        <taxon>Magnoliopsida</taxon>
        <taxon>eudicotyledons</taxon>
        <taxon>Gunneridae</taxon>
        <taxon>Pentapetalae</taxon>
        <taxon>rosids</taxon>
        <taxon>Vitales</taxon>
        <taxon>Vitaceae</taxon>
        <taxon>Viteae</taxon>
        <taxon>Vitis</taxon>
    </lineage>
</organism>
<protein>
    <submittedName>
        <fullName evidence="1">Uncharacterized protein</fullName>
    </submittedName>
</protein>
<dbReference type="PaxDb" id="29760-VIT_14s0171g00470.t01"/>
<dbReference type="InParanoid" id="F6I5M1"/>
<dbReference type="AlphaFoldDB" id="F6I5M1"/>
<dbReference type="EMBL" id="FN596749">
    <property type="protein sequence ID" value="CCB62239.1"/>
    <property type="molecule type" value="Genomic_DNA"/>
</dbReference>
<gene>
    <name evidence="1" type="ordered locus">VIT_14s0171g00470</name>
</gene>
<dbReference type="HOGENOM" id="CLU_2890358_0_0_1"/>
<evidence type="ECO:0000313" key="2">
    <source>
        <dbReference type="Proteomes" id="UP000009183"/>
    </source>
</evidence>
<proteinExistence type="predicted"/>
<reference evidence="2" key="1">
    <citation type="journal article" date="2007" name="Nature">
        <title>The grapevine genome sequence suggests ancestral hexaploidization in major angiosperm phyla.</title>
        <authorList>
            <consortium name="The French-Italian Public Consortium for Grapevine Genome Characterization."/>
            <person name="Jaillon O."/>
            <person name="Aury J.-M."/>
            <person name="Noel B."/>
            <person name="Policriti A."/>
            <person name="Clepet C."/>
            <person name="Casagrande A."/>
            <person name="Choisne N."/>
            <person name="Aubourg S."/>
            <person name="Vitulo N."/>
            <person name="Jubin C."/>
            <person name="Vezzi A."/>
            <person name="Legeai F."/>
            <person name="Hugueney P."/>
            <person name="Dasilva C."/>
            <person name="Horner D."/>
            <person name="Mica E."/>
            <person name="Jublot D."/>
            <person name="Poulain J."/>
            <person name="Bruyere C."/>
            <person name="Billault A."/>
            <person name="Segurens B."/>
            <person name="Gouyvenoux M."/>
            <person name="Ugarte E."/>
            <person name="Cattonaro F."/>
            <person name="Anthouard V."/>
            <person name="Vico V."/>
            <person name="Del Fabbro C."/>
            <person name="Alaux M."/>
            <person name="Di Gaspero G."/>
            <person name="Dumas V."/>
            <person name="Felice N."/>
            <person name="Paillard S."/>
            <person name="Juman I."/>
            <person name="Moroldo M."/>
            <person name="Scalabrin S."/>
            <person name="Canaguier A."/>
            <person name="Le Clainche I."/>
            <person name="Malacrida G."/>
            <person name="Durand E."/>
            <person name="Pesole G."/>
            <person name="Laucou V."/>
            <person name="Chatelet P."/>
            <person name="Merdinoglu D."/>
            <person name="Delledonne M."/>
            <person name="Pezzotti M."/>
            <person name="Lecharny A."/>
            <person name="Scarpelli C."/>
            <person name="Artiguenave F."/>
            <person name="Pe M.E."/>
            <person name="Valle G."/>
            <person name="Morgante M."/>
            <person name="Caboche M."/>
            <person name="Adam-Blondon A.-F."/>
            <person name="Weissenbach J."/>
            <person name="Quetier F."/>
            <person name="Wincker P."/>
        </authorList>
    </citation>
    <scope>NUCLEOTIDE SEQUENCE [LARGE SCALE GENOMIC DNA]</scope>
    <source>
        <strain evidence="2">cv. Pinot noir / PN40024</strain>
    </source>
</reference>
<dbReference type="Proteomes" id="UP000009183">
    <property type="component" value="Chromosome 14"/>
</dbReference>
<name>F6I5M1_VITVI</name>
<evidence type="ECO:0000313" key="1">
    <source>
        <dbReference type="EMBL" id="CCB62239.1"/>
    </source>
</evidence>
<accession>F6I5M1</accession>
<sequence length="63" mass="6953">MELFECVFGYEVMIVAVGEVVVIPINVGEAGRSFQGICSLCQLCKLCIPFLLAVCFPWNILIL</sequence>